<dbReference type="InterPro" id="IPR045621">
    <property type="entry name" value="BPD_transp_1_N"/>
</dbReference>
<dbReference type="Pfam" id="PF19300">
    <property type="entry name" value="BPD_transp_1_N"/>
    <property type="match status" value="1"/>
</dbReference>
<protein>
    <submittedName>
        <fullName evidence="13">Nickel transport system permease protein NikB</fullName>
    </submittedName>
</protein>
<keyword evidence="7" id="KW-0406">Ion transport</keyword>
<dbReference type="Pfam" id="PF00528">
    <property type="entry name" value="BPD_transp_1"/>
    <property type="match status" value="1"/>
</dbReference>
<feature type="transmembrane region" description="Helical" evidence="11">
    <location>
        <begin position="282"/>
        <end position="305"/>
    </location>
</feature>
<feature type="transmembrane region" description="Helical" evidence="11">
    <location>
        <begin position="236"/>
        <end position="262"/>
    </location>
</feature>
<dbReference type="RefSeq" id="WP_055660884.1">
    <property type="nucleotide sequence ID" value="NZ_CXST01000004.1"/>
</dbReference>
<evidence type="ECO:0000256" key="1">
    <source>
        <dbReference type="ARBA" id="ARBA00004651"/>
    </source>
</evidence>
<feature type="transmembrane region" description="Helical" evidence="11">
    <location>
        <begin position="154"/>
        <end position="170"/>
    </location>
</feature>
<evidence type="ECO:0000313" key="13">
    <source>
        <dbReference type="EMBL" id="CTQ46800.1"/>
    </source>
</evidence>
<evidence type="ECO:0000313" key="14">
    <source>
        <dbReference type="Proteomes" id="UP000048926"/>
    </source>
</evidence>
<dbReference type="PANTHER" id="PTHR43163">
    <property type="entry name" value="DIPEPTIDE TRANSPORT SYSTEM PERMEASE PROTEIN DPPB-RELATED"/>
    <property type="match status" value="1"/>
</dbReference>
<organism evidence="13 14">
    <name type="scientific">Roseibium aggregatum</name>
    <dbReference type="NCBI Taxonomy" id="187304"/>
    <lineage>
        <taxon>Bacteria</taxon>
        <taxon>Pseudomonadati</taxon>
        <taxon>Pseudomonadota</taxon>
        <taxon>Alphaproteobacteria</taxon>
        <taxon>Hyphomicrobiales</taxon>
        <taxon>Stappiaceae</taxon>
        <taxon>Roseibium</taxon>
    </lineage>
</organism>
<keyword evidence="9 11" id="KW-0472">Membrane</keyword>
<dbReference type="PANTHER" id="PTHR43163:SF6">
    <property type="entry name" value="DIPEPTIDE TRANSPORT SYSTEM PERMEASE PROTEIN DPPB-RELATED"/>
    <property type="match status" value="1"/>
</dbReference>
<dbReference type="OrthoDB" id="9807402at2"/>
<feature type="transmembrane region" description="Helical" evidence="11">
    <location>
        <begin position="108"/>
        <end position="133"/>
    </location>
</feature>
<feature type="domain" description="ABC transmembrane type-1" evidence="12">
    <location>
        <begin position="104"/>
        <end position="305"/>
    </location>
</feature>
<comment type="subcellular location">
    <subcellularLocation>
        <location evidence="1 11">Cell membrane</location>
        <topology evidence="1 11">Multi-pass membrane protein</topology>
    </subcellularLocation>
</comment>
<dbReference type="EMBL" id="CXST01000004">
    <property type="protein sequence ID" value="CTQ46800.1"/>
    <property type="molecule type" value="Genomic_DNA"/>
</dbReference>
<dbReference type="InterPro" id="IPR050045">
    <property type="entry name" value="Opp2B"/>
</dbReference>
<keyword evidence="8" id="KW-0921">Nickel transport</keyword>
<evidence type="ECO:0000256" key="4">
    <source>
        <dbReference type="ARBA" id="ARBA00022596"/>
    </source>
</evidence>
<dbReference type="GO" id="GO:0005886">
    <property type="term" value="C:plasma membrane"/>
    <property type="evidence" value="ECO:0007669"/>
    <property type="project" value="UniProtKB-SubCell"/>
</dbReference>
<dbReference type="GO" id="GO:0015099">
    <property type="term" value="F:nickel cation transmembrane transporter activity"/>
    <property type="evidence" value="ECO:0007669"/>
    <property type="project" value="InterPro"/>
</dbReference>
<keyword evidence="14" id="KW-1185">Reference proteome</keyword>
<evidence type="ECO:0000256" key="6">
    <source>
        <dbReference type="ARBA" id="ARBA00022989"/>
    </source>
</evidence>
<dbReference type="CDD" id="cd06261">
    <property type="entry name" value="TM_PBP2"/>
    <property type="match status" value="1"/>
</dbReference>
<dbReference type="InterPro" id="IPR035906">
    <property type="entry name" value="MetI-like_sf"/>
</dbReference>
<dbReference type="PROSITE" id="PS50928">
    <property type="entry name" value="ABC_TM1"/>
    <property type="match status" value="1"/>
</dbReference>
<comment type="similarity">
    <text evidence="10">Belongs to the binding-protein-dependent transport system permease family. OppBC subfamily.</text>
</comment>
<evidence type="ECO:0000256" key="2">
    <source>
        <dbReference type="ARBA" id="ARBA00022448"/>
    </source>
</evidence>
<gene>
    <name evidence="13" type="primary">nikB</name>
    <name evidence="13" type="ORF">LAL4801_05260</name>
</gene>
<dbReference type="InterPro" id="IPR000515">
    <property type="entry name" value="MetI-like"/>
</dbReference>
<dbReference type="NCBIfam" id="NF045470">
    <property type="entry name" value="Opp2B"/>
    <property type="match status" value="1"/>
</dbReference>
<keyword evidence="3" id="KW-1003">Cell membrane</keyword>
<evidence type="ECO:0000259" key="12">
    <source>
        <dbReference type="PROSITE" id="PS50928"/>
    </source>
</evidence>
<keyword evidence="2 11" id="KW-0813">Transport</keyword>
<evidence type="ECO:0000256" key="8">
    <source>
        <dbReference type="ARBA" id="ARBA00023112"/>
    </source>
</evidence>
<keyword evidence="5 11" id="KW-0812">Transmembrane</keyword>
<sequence>MLRYALRRAAAAVAVLFGITLVVFLLLRFIPGDPATAVLLTMFDPGAGSAELTMADIEDLRTKLGLSDPLPVQYSNWLGQILQGNLGTSLRSRQPILGELALRIPGTLILAGASLVVMFAIAIPSGILGALYAGRPVDHVTRILSLTGESLPNFFLGVLLIYLFAIQLDWLPAIGRKGPESIILPAITLGTGIAAATSRLLRASLLDTLSQPYMLMAEAKGLPRGRLLMRHALRPALIPVLTSSSLVAGGLLGGAVVVETVFAWPGVGRYMIEAIGGRDYPVIQGFTLFMAGLFVMLNFSVDILYRFLDPRVRVEDQGHV</sequence>
<evidence type="ECO:0000256" key="10">
    <source>
        <dbReference type="ARBA" id="ARBA00024202"/>
    </source>
</evidence>
<dbReference type="Proteomes" id="UP000048926">
    <property type="component" value="Unassembled WGS sequence"/>
</dbReference>
<keyword evidence="6 11" id="KW-1133">Transmembrane helix</keyword>
<reference evidence="14" key="1">
    <citation type="submission" date="2015-07" db="EMBL/GenBank/DDBJ databases">
        <authorList>
            <person name="Rodrigo-Torres Lidia"/>
            <person name="Arahal R.David."/>
        </authorList>
    </citation>
    <scope>NUCLEOTIDE SEQUENCE [LARGE SCALE GENOMIC DNA]</scope>
    <source>
        <strain evidence="14">CECT 4801</strain>
    </source>
</reference>
<keyword evidence="4" id="KW-0533">Nickel</keyword>
<feature type="transmembrane region" description="Helical" evidence="11">
    <location>
        <begin position="182"/>
        <end position="201"/>
    </location>
</feature>
<dbReference type="SUPFAM" id="SSF161098">
    <property type="entry name" value="MetI-like"/>
    <property type="match status" value="1"/>
</dbReference>
<evidence type="ECO:0000256" key="7">
    <source>
        <dbReference type="ARBA" id="ARBA00023065"/>
    </source>
</evidence>
<name>A0A0M6YDA8_9HYPH</name>
<evidence type="ECO:0000256" key="11">
    <source>
        <dbReference type="RuleBase" id="RU363032"/>
    </source>
</evidence>
<evidence type="ECO:0000256" key="3">
    <source>
        <dbReference type="ARBA" id="ARBA00022475"/>
    </source>
</evidence>
<dbReference type="AlphaFoldDB" id="A0A0M6YDA8"/>
<dbReference type="Gene3D" id="1.10.3720.10">
    <property type="entry name" value="MetI-like"/>
    <property type="match status" value="1"/>
</dbReference>
<feature type="transmembrane region" description="Helical" evidence="11">
    <location>
        <begin position="9"/>
        <end position="30"/>
    </location>
</feature>
<proteinExistence type="inferred from homology"/>
<accession>A0A0M6YDA8</accession>
<evidence type="ECO:0000256" key="5">
    <source>
        <dbReference type="ARBA" id="ARBA00022692"/>
    </source>
</evidence>
<evidence type="ECO:0000256" key="9">
    <source>
        <dbReference type="ARBA" id="ARBA00023136"/>
    </source>
</evidence>